<evidence type="ECO:0000313" key="2">
    <source>
        <dbReference type="EMBL" id="CAH3187577.1"/>
    </source>
</evidence>
<evidence type="ECO:0000256" key="1">
    <source>
        <dbReference type="SAM" id="Phobius"/>
    </source>
</evidence>
<keyword evidence="3" id="KW-1185">Reference proteome</keyword>
<feature type="transmembrane region" description="Helical" evidence="1">
    <location>
        <begin position="21"/>
        <end position="39"/>
    </location>
</feature>
<sequence length="187" mass="22007">MMNPRTKKSELNLSYLDDKTANGIIIIGLVLILSFGSAVEGGHCLQNAKLLQSEELEKGNCQSLVNGTSGPYYTIKCPVPYYDYDYYYYLYYYNYWYYKKDSEIRSCLWNWCSLIALCFNETSDWKTLCYKKFYWFRWSNFDISTATKDVNVSNVRNIYIKNCGWKRSLPRFKIKATGYRCASKTAQ</sequence>
<gene>
    <name evidence="2" type="ORF">PEVE_00017785</name>
</gene>
<dbReference type="EMBL" id="CALNXI010002430">
    <property type="protein sequence ID" value="CAH3187577.1"/>
    <property type="molecule type" value="Genomic_DNA"/>
</dbReference>
<feature type="non-terminal residue" evidence="2">
    <location>
        <position position="187"/>
    </location>
</feature>
<keyword evidence="1" id="KW-0812">Transmembrane</keyword>
<dbReference type="Proteomes" id="UP001159427">
    <property type="component" value="Unassembled WGS sequence"/>
</dbReference>
<reference evidence="2 3" key="1">
    <citation type="submission" date="2022-05" db="EMBL/GenBank/DDBJ databases">
        <authorList>
            <consortium name="Genoscope - CEA"/>
            <person name="William W."/>
        </authorList>
    </citation>
    <scope>NUCLEOTIDE SEQUENCE [LARGE SCALE GENOMIC DNA]</scope>
</reference>
<accession>A0ABN8S767</accession>
<evidence type="ECO:0000313" key="3">
    <source>
        <dbReference type="Proteomes" id="UP001159427"/>
    </source>
</evidence>
<proteinExistence type="predicted"/>
<name>A0ABN8S767_9CNID</name>
<protein>
    <submittedName>
        <fullName evidence="2">Uncharacterized protein</fullName>
    </submittedName>
</protein>
<comment type="caution">
    <text evidence="2">The sequence shown here is derived from an EMBL/GenBank/DDBJ whole genome shotgun (WGS) entry which is preliminary data.</text>
</comment>
<keyword evidence="1" id="KW-1133">Transmembrane helix</keyword>
<keyword evidence="1" id="KW-0472">Membrane</keyword>
<organism evidence="2 3">
    <name type="scientific">Porites evermanni</name>
    <dbReference type="NCBI Taxonomy" id="104178"/>
    <lineage>
        <taxon>Eukaryota</taxon>
        <taxon>Metazoa</taxon>
        <taxon>Cnidaria</taxon>
        <taxon>Anthozoa</taxon>
        <taxon>Hexacorallia</taxon>
        <taxon>Scleractinia</taxon>
        <taxon>Fungiina</taxon>
        <taxon>Poritidae</taxon>
        <taxon>Porites</taxon>
    </lineage>
</organism>